<keyword evidence="4" id="KW-1185">Reference proteome</keyword>
<dbReference type="Proteomes" id="UP001221142">
    <property type="component" value="Unassembled WGS sequence"/>
</dbReference>
<accession>A0AAD7CCE8</accession>
<dbReference type="InterPro" id="IPR045340">
    <property type="entry name" value="DUF6533"/>
</dbReference>
<evidence type="ECO:0000313" key="3">
    <source>
        <dbReference type="EMBL" id="KAJ7644743.1"/>
    </source>
</evidence>
<feature type="transmembrane region" description="Helical" evidence="1">
    <location>
        <begin position="35"/>
        <end position="53"/>
    </location>
</feature>
<protein>
    <recommendedName>
        <fullName evidence="2">DUF6533 domain-containing protein</fullName>
    </recommendedName>
</protein>
<comment type="caution">
    <text evidence="3">The sequence shown here is derived from an EMBL/GenBank/DDBJ whole genome shotgun (WGS) entry which is preliminary data.</text>
</comment>
<sequence>MPRWHPSFSTTMTSEAQDMNMGGLDYVRFAWDSRLYRCFFVAGLTIVMYDHLLTLPTEVKYIWSSKLRPSTCWFLLVRYAGFCANVVVAVFYFADLNLEMQFVWEFLLVIQEVLIECTLGLRVFAMYGLNLWILACLLPAGGLAAALALWAIIKYGHPKMLSAPGIVGCHMAIPHPDALRLAGAWEAQLLCDTLVVVLTVRAAYSQRRMSPLYRGSLMERMATDGVLAMCVIQRPAESVSNFPLQILLSGFMSWFTTSLSVTLLSRLMLNLHEAAHVGLNETNTNEPDSMEMESLRFPTQRTVPTMIETFGR</sequence>
<evidence type="ECO:0000256" key="1">
    <source>
        <dbReference type="SAM" id="Phobius"/>
    </source>
</evidence>
<name>A0AAD7CCE8_9AGAR</name>
<feature type="transmembrane region" description="Helical" evidence="1">
    <location>
        <begin position="73"/>
        <end position="94"/>
    </location>
</feature>
<evidence type="ECO:0000259" key="2">
    <source>
        <dbReference type="Pfam" id="PF20151"/>
    </source>
</evidence>
<keyword evidence="1" id="KW-1133">Transmembrane helix</keyword>
<feature type="domain" description="DUF6533" evidence="2">
    <location>
        <begin position="38"/>
        <end position="82"/>
    </location>
</feature>
<proteinExistence type="predicted"/>
<organism evidence="3 4">
    <name type="scientific">Roridomyces roridus</name>
    <dbReference type="NCBI Taxonomy" id="1738132"/>
    <lineage>
        <taxon>Eukaryota</taxon>
        <taxon>Fungi</taxon>
        <taxon>Dikarya</taxon>
        <taxon>Basidiomycota</taxon>
        <taxon>Agaricomycotina</taxon>
        <taxon>Agaricomycetes</taxon>
        <taxon>Agaricomycetidae</taxon>
        <taxon>Agaricales</taxon>
        <taxon>Marasmiineae</taxon>
        <taxon>Mycenaceae</taxon>
        <taxon>Roridomyces</taxon>
    </lineage>
</organism>
<gene>
    <name evidence="3" type="ORF">FB45DRAFT_898575</name>
</gene>
<dbReference type="Pfam" id="PF20151">
    <property type="entry name" value="DUF6533"/>
    <property type="match status" value="1"/>
</dbReference>
<evidence type="ECO:0000313" key="4">
    <source>
        <dbReference type="Proteomes" id="UP001221142"/>
    </source>
</evidence>
<feature type="transmembrane region" description="Helical" evidence="1">
    <location>
        <begin position="131"/>
        <end position="153"/>
    </location>
</feature>
<feature type="transmembrane region" description="Helical" evidence="1">
    <location>
        <begin position="106"/>
        <end position="125"/>
    </location>
</feature>
<dbReference type="EMBL" id="JARKIF010000003">
    <property type="protein sequence ID" value="KAJ7644743.1"/>
    <property type="molecule type" value="Genomic_DNA"/>
</dbReference>
<keyword evidence="1" id="KW-0472">Membrane</keyword>
<keyword evidence="1" id="KW-0812">Transmembrane</keyword>
<reference evidence="3" key="1">
    <citation type="submission" date="2023-03" db="EMBL/GenBank/DDBJ databases">
        <title>Massive genome expansion in bonnet fungi (Mycena s.s.) driven by repeated elements and novel gene families across ecological guilds.</title>
        <authorList>
            <consortium name="Lawrence Berkeley National Laboratory"/>
            <person name="Harder C.B."/>
            <person name="Miyauchi S."/>
            <person name="Viragh M."/>
            <person name="Kuo A."/>
            <person name="Thoen E."/>
            <person name="Andreopoulos B."/>
            <person name="Lu D."/>
            <person name="Skrede I."/>
            <person name="Drula E."/>
            <person name="Henrissat B."/>
            <person name="Morin E."/>
            <person name="Kohler A."/>
            <person name="Barry K."/>
            <person name="LaButti K."/>
            <person name="Morin E."/>
            <person name="Salamov A."/>
            <person name="Lipzen A."/>
            <person name="Mereny Z."/>
            <person name="Hegedus B."/>
            <person name="Baldrian P."/>
            <person name="Stursova M."/>
            <person name="Weitz H."/>
            <person name="Taylor A."/>
            <person name="Grigoriev I.V."/>
            <person name="Nagy L.G."/>
            <person name="Martin F."/>
            <person name="Kauserud H."/>
        </authorList>
    </citation>
    <scope>NUCLEOTIDE SEQUENCE</scope>
    <source>
        <strain evidence="3">9284</strain>
    </source>
</reference>
<dbReference type="AlphaFoldDB" id="A0AAD7CCE8"/>